<dbReference type="InterPro" id="IPR001820">
    <property type="entry name" value="TIMP"/>
</dbReference>
<dbReference type="SUPFAM" id="SSF50242">
    <property type="entry name" value="TIMP-like"/>
    <property type="match status" value="1"/>
</dbReference>
<evidence type="ECO:0000256" key="1">
    <source>
        <dbReference type="ARBA" id="ARBA00004613"/>
    </source>
</evidence>
<sequence length="152" mass="16754">MCSCKEATKDLKMSNPLFVIVSIILVASPSCLGCLCTVNPYTTPREELYCDAYYAIKGMVMEKKGPTNHMIEYTVVVDNVFKGHKFMALGDVITFKTPSSSTHCGVTTIEEGVKYLFTGPPPTPGFGYVLTICQWIEKFTKLSVEEKCVLSG</sequence>
<evidence type="ECO:0000259" key="6">
    <source>
        <dbReference type="PROSITE" id="PS50189"/>
    </source>
</evidence>
<dbReference type="GO" id="GO:0031012">
    <property type="term" value="C:extracellular matrix"/>
    <property type="evidence" value="ECO:0007669"/>
    <property type="project" value="TreeGrafter"/>
</dbReference>
<feature type="binding site" evidence="4">
    <location>
        <position position="36"/>
    </location>
    <ligand>
        <name>Zn(2+)</name>
        <dbReference type="ChEBI" id="CHEBI:29105"/>
        <note>ligand shared with metalloproteinase partner</note>
    </ligand>
</feature>
<dbReference type="GO" id="GO:0005615">
    <property type="term" value="C:extracellular space"/>
    <property type="evidence" value="ECO:0007669"/>
    <property type="project" value="TreeGrafter"/>
</dbReference>
<evidence type="ECO:0000256" key="3">
    <source>
        <dbReference type="ARBA" id="ARBA00023157"/>
    </source>
</evidence>
<dbReference type="Gene3D" id="2.40.50.120">
    <property type="match status" value="1"/>
</dbReference>
<comment type="subcellular location">
    <subcellularLocation>
        <location evidence="1">Secreted</location>
    </subcellularLocation>
</comment>
<reference evidence="7 8" key="1">
    <citation type="journal article" date="2017" name="PLoS Biol.">
        <title>The sea cucumber genome provides insights into morphological evolution and visceral regeneration.</title>
        <authorList>
            <person name="Zhang X."/>
            <person name="Sun L."/>
            <person name="Yuan J."/>
            <person name="Sun Y."/>
            <person name="Gao Y."/>
            <person name="Zhang L."/>
            <person name="Li S."/>
            <person name="Dai H."/>
            <person name="Hamel J.F."/>
            <person name="Liu C."/>
            <person name="Yu Y."/>
            <person name="Liu S."/>
            <person name="Lin W."/>
            <person name="Guo K."/>
            <person name="Jin S."/>
            <person name="Xu P."/>
            <person name="Storey K.B."/>
            <person name="Huan P."/>
            <person name="Zhang T."/>
            <person name="Zhou Y."/>
            <person name="Zhang J."/>
            <person name="Lin C."/>
            <person name="Li X."/>
            <person name="Xing L."/>
            <person name="Huo D."/>
            <person name="Sun M."/>
            <person name="Wang L."/>
            <person name="Mercier A."/>
            <person name="Li F."/>
            <person name="Yang H."/>
            <person name="Xiang J."/>
        </authorList>
    </citation>
    <scope>NUCLEOTIDE SEQUENCE [LARGE SCALE GENOMIC DNA]</scope>
    <source>
        <strain evidence="7">Shaxun</strain>
        <tissue evidence="7">Muscle</tissue>
    </source>
</reference>
<keyword evidence="4" id="KW-0862">Zinc</keyword>
<gene>
    <name evidence="7" type="ORF">BSL78_21269</name>
</gene>
<keyword evidence="2" id="KW-0964">Secreted</keyword>
<dbReference type="GO" id="GO:0008191">
    <property type="term" value="F:metalloendopeptidase inhibitor activity"/>
    <property type="evidence" value="ECO:0007669"/>
    <property type="project" value="InterPro"/>
</dbReference>
<dbReference type="GO" id="GO:0051045">
    <property type="term" value="P:negative regulation of membrane protein ectodomain proteolysis"/>
    <property type="evidence" value="ECO:0007669"/>
    <property type="project" value="TreeGrafter"/>
</dbReference>
<dbReference type="PANTHER" id="PTHR11844:SF33">
    <property type="entry name" value="TISSUE INHIBITOR OF METALLOPROTEINASE"/>
    <property type="match status" value="1"/>
</dbReference>
<dbReference type="PANTHER" id="PTHR11844">
    <property type="entry name" value="METALLOPROTEASE INHIBITOR"/>
    <property type="match status" value="1"/>
</dbReference>
<dbReference type="GO" id="GO:0046872">
    <property type="term" value="F:metal ion binding"/>
    <property type="evidence" value="ECO:0007669"/>
    <property type="project" value="UniProtKB-KW"/>
</dbReference>
<evidence type="ECO:0000256" key="2">
    <source>
        <dbReference type="ARBA" id="ARBA00022525"/>
    </source>
</evidence>
<evidence type="ECO:0000313" key="7">
    <source>
        <dbReference type="EMBL" id="PIK41872.1"/>
    </source>
</evidence>
<dbReference type="InterPro" id="IPR008993">
    <property type="entry name" value="TIMP-like_OB-fold"/>
</dbReference>
<dbReference type="GO" id="GO:0002020">
    <property type="term" value="F:protease binding"/>
    <property type="evidence" value="ECO:0007669"/>
    <property type="project" value="TreeGrafter"/>
</dbReference>
<keyword evidence="3 5" id="KW-1015">Disulfide bond</keyword>
<protein>
    <recommendedName>
        <fullName evidence="6">NTR domain-containing protein</fullName>
    </recommendedName>
</protein>
<dbReference type="PROSITE" id="PS50189">
    <property type="entry name" value="NTR"/>
    <property type="match status" value="1"/>
</dbReference>
<accession>A0A2G8K1J6</accession>
<evidence type="ECO:0000313" key="8">
    <source>
        <dbReference type="Proteomes" id="UP000230750"/>
    </source>
</evidence>
<evidence type="ECO:0000256" key="4">
    <source>
        <dbReference type="PIRSR" id="PIRSR601820-1"/>
    </source>
</evidence>
<feature type="domain" description="NTR" evidence="6">
    <location>
        <begin position="34"/>
        <end position="152"/>
    </location>
</feature>
<dbReference type="OrthoDB" id="6041373at2759"/>
<dbReference type="Pfam" id="PF00965">
    <property type="entry name" value="TIMP"/>
    <property type="match status" value="1"/>
</dbReference>
<keyword evidence="8" id="KW-1185">Reference proteome</keyword>
<dbReference type="Proteomes" id="UP000230750">
    <property type="component" value="Unassembled WGS sequence"/>
</dbReference>
<name>A0A2G8K1J6_STIJA</name>
<evidence type="ECO:0000256" key="5">
    <source>
        <dbReference type="PIRSR" id="PIRSR601820-3"/>
    </source>
</evidence>
<feature type="disulfide bond" evidence="5">
    <location>
        <begin position="36"/>
        <end position="104"/>
    </location>
</feature>
<organism evidence="7 8">
    <name type="scientific">Stichopus japonicus</name>
    <name type="common">Sea cucumber</name>
    <dbReference type="NCBI Taxonomy" id="307972"/>
    <lineage>
        <taxon>Eukaryota</taxon>
        <taxon>Metazoa</taxon>
        <taxon>Echinodermata</taxon>
        <taxon>Eleutherozoa</taxon>
        <taxon>Echinozoa</taxon>
        <taxon>Holothuroidea</taxon>
        <taxon>Aspidochirotacea</taxon>
        <taxon>Aspidochirotida</taxon>
        <taxon>Stichopodidae</taxon>
        <taxon>Apostichopus</taxon>
    </lineage>
</organism>
<proteinExistence type="predicted"/>
<keyword evidence="4" id="KW-0479">Metal-binding</keyword>
<dbReference type="AlphaFoldDB" id="A0A2G8K1J6"/>
<dbReference type="EMBL" id="MRZV01000982">
    <property type="protein sequence ID" value="PIK41872.1"/>
    <property type="molecule type" value="Genomic_DNA"/>
</dbReference>
<comment type="caution">
    <text evidence="7">The sequence shown here is derived from an EMBL/GenBank/DDBJ whole genome shotgun (WGS) entry which is preliminary data.</text>
</comment>
<dbReference type="InterPro" id="IPR001134">
    <property type="entry name" value="Netrin_domain"/>
</dbReference>